<organism evidence="14 15">
    <name type="scientific">Sandaracinomonas limnophila</name>
    <dbReference type="NCBI Taxonomy" id="1862386"/>
    <lineage>
        <taxon>Bacteria</taxon>
        <taxon>Pseudomonadati</taxon>
        <taxon>Bacteroidota</taxon>
        <taxon>Cytophagia</taxon>
        <taxon>Cytophagales</taxon>
        <taxon>Flectobacillaceae</taxon>
        <taxon>Sandaracinomonas</taxon>
    </lineage>
</organism>
<dbReference type="InterPro" id="IPR017896">
    <property type="entry name" value="4Fe4S_Fe-S-bd"/>
</dbReference>
<keyword evidence="2" id="KW-0004">4Fe-4S</keyword>
<dbReference type="SUPFAM" id="SSF54862">
    <property type="entry name" value="4Fe-4S ferredoxins"/>
    <property type="match status" value="1"/>
</dbReference>
<accession>A0A437PRZ0</accession>
<keyword evidence="1" id="KW-1003">Cell membrane</keyword>
<evidence type="ECO:0000256" key="7">
    <source>
        <dbReference type="ARBA" id="ARBA00023004"/>
    </source>
</evidence>
<evidence type="ECO:0000256" key="5">
    <source>
        <dbReference type="ARBA" id="ARBA00022737"/>
    </source>
</evidence>
<keyword evidence="10" id="KW-0830">Ubiquinone</keyword>
<evidence type="ECO:0000256" key="11">
    <source>
        <dbReference type="ARBA" id="ARBA00023136"/>
    </source>
</evidence>
<evidence type="ECO:0000256" key="8">
    <source>
        <dbReference type="ARBA" id="ARBA00023014"/>
    </source>
</evidence>
<evidence type="ECO:0000313" key="15">
    <source>
        <dbReference type="Proteomes" id="UP000282832"/>
    </source>
</evidence>
<keyword evidence="4" id="KW-0479">Metal-binding</keyword>
<dbReference type="OrthoDB" id="9808559at2"/>
<feature type="domain" description="4Fe-4S ferredoxin-type" evidence="13">
    <location>
        <begin position="69"/>
        <end position="100"/>
    </location>
</feature>
<name>A0A437PRZ0_9BACT</name>
<dbReference type="Gene3D" id="3.30.70.3270">
    <property type="match status" value="1"/>
</dbReference>
<dbReference type="PANTHER" id="PTHR10849:SF24">
    <property type="entry name" value="NADH-QUINONE OXIDOREDUCTASE SUBUNIT I 2"/>
    <property type="match status" value="1"/>
</dbReference>
<dbReference type="Pfam" id="PF12838">
    <property type="entry name" value="Fer4_7"/>
    <property type="match status" value="1"/>
</dbReference>
<keyword evidence="7" id="KW-0408">Iron</keyword>
<keyword evidence="9" id="KW-0520">NAD</keyword>
<evidence type="ECO:0000259" key="13">
    <source>
        <dbReference type="PROSITE" id="PS51379"/>
    </source>
</evidence>
<feature type="region of interest" description="Disordered" evidence="12">
    <location>
        <begin position="189"/>
        <end position="300"/>
    </location>
</feature>
<evidence type="ECO:0000256" key="3">
    <source>
        <dbReference type="ARBA" id="ARBA00022719"/>
    </source>
</evidence>
<dbReference type="Proteomes" id="UP000282832">
    <property type="component" value="Unassembled WGS sequence"/>
</dbReference>
<keyword evidence="8" id="KW-0411">Iron-sulfur</keyword>
<evidence type="ECO:0000256" key="12">
    <source>
        <dbReference type="SAM" id="MobiDB-lite"/>
    </source>
</evidence>
<keyword evidence="5" id="KW-0677">Repeat</keyword>
<dbReference type="PANTHER" id="PTHR10849">
    <property type="entry name" value="NADH DEHYDROGENASE UBIQUINONE IRON-SULFUR PROTEIN 8, MITOCHONDRIAL"/>
    <property type="match status" value="1"/>
</dbReference>
<dbReference type="EMBL" id="SACY01000003">
    <property type="protein sequence ID" value="RVU25000.1"/>
    <property type="molecule type" value="Genomic_DNA"/>
</dbReference>
<proteinExistence type="predicted"/>
<comment type="caution">
    <text evidence="14">The sequence shown here is derived from an EMBL/GenBank/DDBJ whole genome shotgun (WGS) entry which is preliminary data.</text>
</comment>
<dbReference type="AlphaFoldDB" id="A0A437PRZ0"/>
<evidence type="ECO:0000313" key="14">
    <source>
        <dbReference type="EMBL" id="RVU25000.1"/>
    </source>
</evidence>
<evidence type="ECO:0000256" key="4">
    <source>
        <dbReference type="ARBA" id="ARBA00022723"/>
    </source>
</evidence>
<dbReference type="GO" id="GO:0016020">
    <property type="term" value="C:membrane"/>
    <property type="evidence" value="ECO:0007669"/>
    <property type="project" value="InterPro"/>
</dbReference>
<sequence>MNQFRNYIEQIWQGISSTKKGMSLTWKHLWAAKNQRKVQDIRSDNYFQSNEGVFTLQYPAEQVEIPERSRYQLDNVMEDCIVCDKCVKICPVDCIEIDPIKATGLVGYASDGSPIRLYAAKFDIDMSKCCFCGLCTTVCPTECLTMTSEYDFSTFDVKDHLFHYSNLSPEEAEEKRRLYEQFVKEKEEAKLSVPPPSPSFVKEGVAEPAKPGEVIPTSEQKPKIGFKPSFKKSESVKSEQSEQSEQSELSEHVITLGKSEGLEIQVASSETGGTSEIKKPFKPVFKPSFKKPSTDKPKDE</sequence>
<evidence type="ECO:0000256" key="6">
    <source>
        <dbReference type="ARBA" id="ARBA00022967"/>
    </source>
</evidence>
<dbReference type="GO" id="GO:0048038">
    <property type="term" value="F:quinone binding"/>
    <property type="evidence" value="ECO:0007669"/>
    <property type="project" value="UniProtKB-KW"/>
</dbReference>
<gene>
    <name evidence="14" type="ORF">EOJ36_08320</name>
</gene>
<feature type="compositionally biased region" description="Basic and acidic residues" evidence="12">
    <location>
        <begin position="231"/>
        <end position="240"/>
    </location>
</feature>
<protein>
    <submittedName>
        <fullName evidence="14">4Fe-4S dicluster domain-containing protein</fullName>
    </submittedName>
</protein>
<feature type="compositionally biased region" description="Low complexity" evidence="12">
    <location>
        <begin position="282"/>
        <end position="291"/>
    </location>
</feature>
<reference evidence="14 15" key="1">
    <citation type="submission" date="2019-01" db="EMBL/GenBank/DDBJ databases">
        <authorList>
            <person name="Chen W.-M."/>
        </authorList>
    </citation>
    <scope>NUCLEOTIDE SEQUENCE [LARGE SCALE GENOMIC DNA]</scope>
    <source>
        <strain evidence="14 15">FSY-15</strain>
    </source>
</reference>
<feature type="domain" description="4Fe-4S ferredoxin-type" evidence="13">
    <location>
        <begin position="120"/>
        <end position="149"/>
    </location>
</feature>
<dbReference type="PROSITE" id="PS00198">
    <property type="entry name" value="4FE4S_FER_1"/>
    <property type="match status" value="2"/>
</dbReference>
<dbReference type="GO" id="GO:0016651">
    <property type="term" value="F:oxidoreductase activity, acting on NAD(P)H"/>
    <property type="evidence" value="ECO:0007669"/>
    <property type="project" value="InterPro"/>
</dbReference>
<evidence type="ECO:0000256" key="1">
    <source>
        <dbReference type="ARBA" id="ARBA00022475"/>
    </source>
</evidence>
<dbReference type="GO" id="GO:0051539">
    <property type="term" value="F:4 iron, 4 sulfur cluster binding"/>
    <property type="evidence" value="ECO:0007669"/>
    <property type="project" value="UniProtKB-KW"/>
</dbReference>
<dbReference type="InterPro" id="IPR017900">
    <property type="entry name" value="4Fe4S_Fe_S_CS"/>
</dbReference>
<evidence type="ECO:0000256" key="10">
    <source>
        <dbReference type="ARBA" id="ARBA00023075"/>
    </source>
</evidence>
<keyword evidence="6" id="KW-1278">Translocase</keyword>
<dbReference type="InterPro" id="IPR010226">
    <property type="entry name" value="NADH_quinone_OxRdtase_chainI"/>
</dbReference>
<keyword evidence="15" id="KW-1185">Reference proteome</keyword>
<keyword evidence="11" id="KW-0472">Membrane</keyword>
<dbReference type="RefSeq" id="WP_127804249.1">
    <property type="nucleotide sequence ID" value="NZ_SACY01000003.1"/>
</dbReference>
<dbReference type="PROSITE" id="PS51379">
    <property type="entry name" value="4FE4S_FER_2"/>
    <property type="match status" value="2"/>
</dbReference>
<keyword evidence="3" id="KW-0874">Quinone</keyword>
<dbReference type="GO" id="GO:0046872">
    <property type="term" value="F:metal ion binding"/>
    <property type="evidence" value="ECO:0007669"/>
    <property type="project" value="UniProtKB-KW"/>
</dbReference>
<evidence type="ECO:0000256" key="2">
    <source>
        <dbReference type="ARBA" id="ARBA00022485"/>
    </source>
</evidence>
<evidence type="ECO:0000256" key="9">
    <source>
        <dbReference type="ARBA" id="ARBA00023027"/>
    </source>
</evidence>